<dbReference type="RefSeq" id="XP_017769041.1">
    <property type="nucleotide sequence ID" value="XM_017913552.1"/>
</dbReference>
<dbReference type="PANTHER" id="PTHR46282:SF1">
    <property type="entry name" value="LEUCINE-RICH REPEAT-CONTAINING PROTEIN 72-LIKE"/>
    <property type="match status" value="1"/>
</dbReference>
<proteinExistence type="predicted"/>
<gene>
    <name evidence="2" type="primary">LOC108557145</name>
</gene>
<dbReference type="SUPFAM" id="SSF52058">
    <property type="entry name" value="L domain-like"/>
    <property type="match status" value="1"/>
</dbReference>
<protein>
    <submittedName>
        <fullName evidence="2">Leucine-rich repeat-containing protein C10orf11 homolog</fullName>
    </submittedName>
</protein>
<accession>A0ABM1M391</accession>
<dbReference type="GeneID" id="108557145"/>
<evidence type="ECO:0000313" key="2">
    <source>
        <dbReference type="RefSeq" id="XP_017769041.1"/>
    </source>
</evidence>
<sequence length="268" mass="30580">MESSSSNDLTDSNNGCDVIHIKNVPSLLSSYDESILDDKSEIFSMTSLGAFIFLNQAESKLSYGLDNAIAQNSHTTTDTTRLSLAYERLHSMPKLILQELSPYIVVLDISNNEFENLNFLTEFKKLTTLICDHNNITSSTEIPAMPKLELLWLNHCKIKELYPWGRKLQKSCPQLKYLSLMGNEAAPSYLNGGNFNEYLQYRLFMISMFPNLLHLDDKPVTAEQRKESKKLYKKSFLEKLKFLDNFTLSAQCVSPAAYTTYLEKNIVI</sequence>
<reference evidence="2" key="1">
    <citation type="submission" date="2025-08" db="UniProtKB">
        <authorList>
            <consortium name="RefSeq"/>
        </authorList>
    </citation>
    <scope>IDENTIFICATION</scope>
    <source>
        <tissue evidence="2">Whole Larva</tissue>
    </source>
</reference>
<dbReference type="InterPro" id="IPR043313">
    <property type="entry name" value="LRMDA"/>
</dbReference>
<evidence type="ECO:0000313" key="1">
    <source>
        <dbReference type="Proteomes" id="UP000695000"/>
    </source>
</evidence>
<name>A0ABM1M391_NICVS</name>
<organism evidence="1 2">
    <name type="scientific">Nicrophorus vespilloides</name>
    <name type="common">Boreal carrion beetle</name>
    <dbReference type="NCBI Taxonomy" id="110193"/>
    <lineage>
        <taxon>Eukaryota</taxon>
        <taxon>Metazoa</taxon>
        <taxon>Ecdysozoa</taxon>
        <taxon>Arthropoda</taxon>
        <taxon>Hexapoda</taxon>
        <taxon>Insecta</taxon>
        <taxon>Pterygota</taxon>
        <taxon>Neoptera</taxon>
        <taxon>Endopterygota</taxon>
        <taxon>Coleoptera</taxon>
        <taxon>Polyphaga</taxon>
        <taxon>Staphyliniformia</taxon>
        <taxon>Silphidae</taxon>
        <taxon>Nicrophorinae</taxon>
        <taxon>Nicrophorus</taxon>
    </lineage>
</organism>
<keyword evidence="1" id="KW-1185">Reference proteome</keyword>
<dbReference type="InterPro" id="IPR032675">
    <property type="entry name" value="LRR_dom_sf"/>
</dbReference>
<dbReference type="Gene3D" id="3.80.10.10">
    <property type="entry name" value="Ribonuclease Inhibitor"/>
    <property type="match status" value="1"/>
</dbReference>
<dbReference type="Proteomes" id="UP000695000">
    <property type="component" value="Unplaced"/>
</dbReference>
<dbReference type="PANTHER" id="PTHR46282">
    <property type="entry name" value="LEUCINE-RICH MELANOCYTE DIFFERENTIATION-ASSOCIATED PROTEIN"/>
    <property type="match status" value="1"/>
</dbReference>